<dbReference type="GO" id="GO:0046872">
    <property type="term" value="F:metal ion binding"/>
    <property type="evidence" value="ECO:0007669"/>
    <property type="project" value="UniProtKB-KW"/>
</dbReference>
<sequence>MTHIFDEALREKIASRLSDFERKAHEGSGLKRAAVAIAIAPHDEGASFLLTRRAPRLNAHAGQWALPGGRLDAGETATEAAIRELKEEISLSVGKEAVLGALDDYPTRSGYVITPVVVWAKNTGAMKPNPGEVESIHRFHLSELERPDSPVFLTIPESERPVIRLLLGESHVHAPTAAMLYQFREVALGGRATRVAHLEQPVWAWK</sequence>
<name>A0A6N6VM32_9HYPH</name>
<comment type="cofactor">
    <cofactor evidence="1">
        <name>Mn(2+)</name>
        <dbReference type="ChEBI" id="CHEBI:29035"/>
    </cofactor>
</comment>
<gene>
    <name evidence="8" type="ORF">F2P47_02010</name>
</gene>
<accession>A0A6N6VM32</accession>
<reference evidence="8 9" key="1">
    <citation type="submission" date="2019-09" db="EMBL/GenBank/DDBJ databases">
        <title>Parvibaculum sedimenti sp. nov., isolated from sediment.</title>
        <authorList>
            <person name="Wang Y."/>
        </authorList>
    </citation>
    <scope>NUCLEOTIDE SEQUENCE [LARGE SCALE GENOMIC DNA]</scope>
    <source>
        <strain evidence="8 9">HXT-9</strain>
    </source>
</reference>
<dbReference type="InterPro" id="IPR020476">
    <property type="entry name" value="Nudix_hydrolase"/>
</dbReference>
<evidence type="ECO:0000256" key="1">
    <source>
        <dbReference type="ARBA" id="ARBA00001936"/>
    </source>
</evidence>
<evidence type="ECO:0000313" key="9">
    <source>
        <dbReference type="Proteomes" id="UP000468901"/>
    </source>
</evidence>
<comment type="cofactor">
    <cofactor evidence="2">
        <name>Mg(2+)</name>
        <dbReference type="ChEBI" id="CHEBI:18420"/>
    </cofactor>
</comment>
<protein>
    <submittedName>
        <fullName evidence="8">NUDIX domain-containing protein</fullName>
    </submittedName>
</protein>
<dbReference type="RefSeq" id="WP_152214496.1">
    <property type="nucleotide sequence ID" value="NZ_WESC01000002.1"/>
</dbReference>
<dbReference type="InterPro" id="IPR015797">
    <property type="entry name" value="NUDIX_hydrolase-like_dom_sf"/>
</dbReference>
<keyword evidence="9" id="KW-1185">Reference proteome</keyword>
<keyword evidence="5" id="KW-0460">Magnesium</keyword>
<evidence type="ECO:0000256" key="3">
    <source>
        <dbReference type="ARBA" id="ARBA00022723"/>
    </source>
</evidence>
<feature type="domain" description="Nudix hydrolase" evidence="7">
    <location>
        <begin position="29"/>
        <end position="167"/>
    </location>
</feature>
<evidence type="ECO:0000313" key="8">
    <source>
        <dbReference type="EMBL" id="KAB7742074.1"/>
    </source>
</evidence>
<keyword evidence="6" id="KW-0464">Manganese</keyword>
<dbReference type="CDD" id="cd03426">
    <property type="entry name" value="NUDIX_CoAse_Nudt7"/>
    <property type="match status" value="1"/>
</dbReference>
<proteinExistence type="predicted"/>
<dbReference type="Gene3D" id="3.90.79.10">
    <property type="entry name" value="Nucleoside Triphosphate Pyrophosphohydrolase"/>
    <property type="match status" value="1"/>
</dbReference>
<evidence type="ECO:0000256" key="2">
    <source>
        <dbReference type="ARBA" id="ARBA00001946"/>
    </source>
</evidence>
<dbReference type="PRINTS" id="PR00502">
    <property type="entry name" value="NUDIXFAMILY"/>
</dbReference>
<dbReference type="InterPro" id="IPR045121">
    <property type="entry name" value="CoAse"/>
</dbReference>
<dbReference type="GO" id="GO:0010945">
    <property type="term" value="F:coenzyme A diphosphatase activity"/>
    <property type="evidence" value="ECO:0007669"/>
    <property type="project" value="InterPro"/>
</dbReference>
<dbReference type="SUPFAM" id="SSF55811">
    <property type="entry name" value="Nudix"/>
    <property type="match status" value="1"/>
</dbReference>
<keyword evidence="3" id="KW-0479">Metal-binding</keyword>
<keyword evidence="4" id="KW-0378">Hydrolase</keyword>
<evidence type="ECO:0000259" key="7">
    <source>
        <dbReference type="PROSITE" id="PS51462"/>
    </source>
</evidence>
<dbReference type="InterPro" id="IPR000086">
    <property type="entry name" value="NUDIX_hydrolase_dom"/>
</dbReference>
<comment type="caution">
    <text evidence="8">The sequence shown here is derived from an EMBL/GenBank/DDBJ whole genome shotgun (WGS) entry which is preliminary data.</text>
</comment>
<dbReference type="AlphaFoldDB" id="A0A6N6VM32"/>
<dbReference type="PANTHER" id="PTHR12992:SF11">
    <property type="entry name" value="MITOCHONDRIAL COENZYME A DIPHOSPHATASE NUDT8"/>
    <property type="match status" value="1"/>
</dbReference>
<evidence type="ECO:0000256" key="6">
    <source>
        <dbReference type="ARBA" id="ARBA00023211"/>
    </source>
</evidence>
<evidence type="ECO:0000256" key="4">
    <source>
        <dbReference type="ARBA" id="ARBA00022801"/>
    </source>
</evidence>
<dbReference type="Pfam" id="PF00293">
    <property type="entry name" value="NUDIX"/>
    <property type="match status" value="1"/>
</dbReference>
<evidence type="ECO:0000256" key="5">
    <source>
        <dbReference type="ARBA" id="ARBA00022842"/>
    </source>
</evidence>
<dbReference type="EMBL" id="WESC01000002">
    <property type="protein sequence ID" value="KAB7742074.1"/>
    <property type="molecule type" value="Genomic_DNA"/>
</dbReference>
<organism evidence="8 9">
    <name type="scientific">Parvibaculum sedimenti</name>
    <dbReference type="NCBI Taxonomy" id="2608632"/>
    <lineage>
        <taxon>Bacteria</taxon>
        <taxon>Pseudomonadati</taxon>
        <taxon>Pseudomonadota</taxon>
        <taxon>Alphaproteobacteria</taxon>
        <taxon>Hyphomicrobiales</taxon>
        <taxon>Parvibaculaceae</taxon>
        <taxon>Parvibaculum</taxon>
    </lineage>
</organism>
<dbReference type="PROSITE" id="PS51462">
    <property type="entry name" value="NUDIX"/>
    <property type="match status" value="1"/>
</dbReference>
<dbReference type="Proteomes" id="UP000468901">
    <property type="component" value="Unassembled WGS sequence"/>
</dbReference>
<dbReference type="PANTHER" id="PTHR12992">
    <property type="entry name" value="NUDIX HYDROLASE"/>
    <property type="match status" value="1"/>
</dbReference>